<keyword evidence="4" id="KW-1185">Reference proteome</keyword>
<evidence type="ECO:0000313" key="4">
    <source>
        <dbReference type="Proteomes" id="UP000030763"/>
    </source>
</evidence>
<proteinExistence type="predicted"/>
<reference evidence="3" key="1">
    <citation type="submission" date="2013-10" db="EMBL/GenBank/DDBJ databases">
        <title>Genomic analysis of the causative agents of coccidiosis in chickens.</title>
        <authorList>
            <person name="Reid A.J."/>
            <person name="Blake D."/>
            <person name="Billington K."/>
            <person name="Browne H."/>
            <person name="Dunn M."/>
            <person name="Hung S."/>
            <person name="Kawahara F."/>
            <person name="Miranda-Saavedra D."/>
            <person name="Mourier T."/>
            <person name="Nagra H."/>
            <person name="Otto T.D."/>
            <person name="Rawlings N."/>
            <person name="Sanchez A."/>
            <person name="Sanders M."/>
            <person name="Subramaniam C."/>
            <person name="Tay Y."/>
            <person name="Dear P."/>
            <person name="Doerig C."/>
            <person name="Gruber A."/>
            <person name="Parkinson J."/>
            <person name="Shirley M."/>
            <person name="Wan K.L."/>
            <person name="Berriman M."/>
            <person name="Tomley F."/>
            <person name="Pain A."/>
        </authorList>
    </citation>
    <scope>NUCLEOTIDE SEQUENCE [LARGE SCALE GENOMIC DNA]</scope>
    <source>
        <strain evidence="3">Weybridge</strain>
    </source>
</reference>
<gene>
    <name evidence="3" type="ORF">EMWEY_00033420</name>
</gene>
<dbReference type="AlphaFoldDB" id="U6MDZ2"/>
<feature type="region of interest" description="Disordered" evidence="2">
    <location>
        <begin position="431"/>
        <end position="461"/>
    </location>
</feature>
<dbReference type="Proteomes" id="UP000030763">
    <property type="component" value="Unassembled WGS sequence"/>
</dbReference>
<sequence>MDVGGLPCSLDEDCVKAPSEGRMRDFLSFLDQTASNPLQCNGRPPKESNSPGEPASTADLLSKISALEVELEDKDHNLKAFQELREREKLQEERLRKIAWNSCWPSGWRSLQEKYEQQCRKQQELLSQLQDEKKDLATRCERLSDEMRDLERRFRTKAAEMHRQYGRELERQRRAFLSGEKMKKQLEEELATQKVALQRQMEEAFEVERIQHRQEMRTLKETYEAEVAKEREALAAKQKQQTAKLEAQLTEGKKRLQGEITKAREEEQTRMKEVTSQLLAQLEQQRNKHLKELQQVEAAAKEKEKELLLQMKEAKEAAIHEATEQTKKEMQARAHKKLDHILERLSEEQLAVQNQQEKTWIEKMQKREKEFEECKNIFEKHSEKLKNDLKAEAESRLALEKQIARMEAEAEMKEKELTELKAKIEGINARGEVRKNGKGKEIRNTNKETEKQTTQEKATQM</sequence>
<feature type="coiled-coil region" evidence="1">
    <location>
        <begin position="112"/>
        <end position="358"/>
    </location>
</feature>
<keyword evidence="1" id="KW-0175">Coiled coil</keyword>
<evidence type="ECO:0000256" key="1">
    <source>
        <dbReference type="SAM" id="Coils"/>
    </source>
</evidence>
<evidence type="ECO:0000256" key="2">
    <source>
        <dbReference type="SAM" id="MobiDB-lite"/>
    </source>
</evidence>
<protein>
    <submittedName>
        <fullName evidence="3">Uncharacterized protein</fullName>
    </submittedName>
</protein>
<dbReference type="OrthoDB" id="442298at2759"/>
<feature type="compositionally biased region" description="Basic and acidic residues" evidence="2">
    <location>
        <begin position="431"/>
        <end position="454"/>
    </location>
</feature>
<dbReference type="EMBL" id="HG721901">
    <property type="protein sequence ID" value="CDJ60659.1"/>
    <property type="molecule type" value="Genomic_DNA"/>
</dbReference>
<feature type="coiled-coil region" evidence="1">
    <location>
        <begin position="382"/>
        <end position="430"/>
    </location>
</feature>
<reference evidence="3" key="2">
    <citation type="submission" date="2013-10" db="EMBL/GenBank/DDBJ databases">
        <authorList>
            <person name="Aslett M."/>
        </authorList>
    </citation>
    <scope>NUCLEOTIDE SEQUENCE [LARGE SCALE GENOMIC DNA]</scope>
    <source>
        <strain evidence="3">Weybridge</strain>
    </source>
</reference>
<evidence type="ECO:0000313" key="3">
    <source>
        <dbReference type="EMBL" id="CDJ60659.1"/>
    </source>
</evidence>
<dbReference type="VEuPathDB" id="ToxoDB:EMWEY_00033420"/>
<accession>U6MDZ2</accession>
<dbReference type="GeneID" id="25337328"/>
<organism evidence="3 4">
    <name type="scientific">Eimeria maxima</name>
    <name type="common">Coccidian parasite</name>
    <dbReference type="NCBI Taxonomy" id="5804"/>
    <lineage>
        <taxon>Eukaryota</taxon>
        <taxon>Sar</taxon>
        <taxon>Alveolata</taxon>
        <taxon>Apicomplexa</taxon>
        <taxon>Conoidasida</taxon>
        <taxon>Coccidia</taxon>
        <taxon>Eucoccidiorida</taxon>
        <taxon>Eimeriorina</taxon>
        <taxon>Eimeriidae</taxon>
        <taxon>Eimeria</taxon>
    </lineage>
</organism>
<dbReference type="OMA" id="IAWNSCW"/>
<dbReference type="RefSeq" id="XP_013337309.1">
    <property type="nucleotide sequence ID" value="XM_013481855.1"/>
</dbReference>
<feature type="region of interest" description="Disordered" evidence="2">
    <location>
        <begin position="37"/>
        <end position="57"/>
    </location>
</feature>
<name>U6MDZ2_EIMMA</name>